<reference evidence="3" key="2">
    <citation type="submission" date="2017-02" db="EMBL/GenBank/DDBJ databases">
        <title>Sunflower complete genome.</title>
        <authorList>
            <person name="Langlade N."/>
            <person name="Munos S."/>
        </authorList>
    </citation>
    <scope>NUCLEOTIDE SEQUENCE [LARGE SCALE GENOMIC DNA]</scope>
    <source>
        <tissue evidence="3">Leaves</tissue>
    </source>
</reference>
<dbReference type="Proteomes" id="UP000215914">
    <property type="component" value="Chromosome 3"/>
</dbReference>
<evidence type="ECO:0000313" key="3">
    <source>
        <dbReference type="EMBL" id="OTG32454.1"/>
    </source>
</evidence>
<name>A0A251VAI8_HELAN</name>
<protein>
    <submittedName>
        <fullName evidence="3">Uncharacterized protein</fullName>
    </submittedName>
</protein>
<reference evidence="2 4" key="1">
    <citation type="journal article" date="2017" name="Nature">
        <title>The sunflower genome provides insights into oil metabolism, flowering and Asterid evolution.</title>
        <authorList>
            <person name="Badouin H."/>
            <person name="Gouzy J."/>
            <person name="Grassa C.J."/>
            <person name="Murat F."/>
            <person name="Staton S.E."/>
            <person name="Cottret L."/>
            <person name="Lelandais-Briere C."/>
            <person name="Owens G.L."/>
            <person name="Carrere S."/>
            <person name="Mayjonade B."/>
            <person name="Legrand L."/>
            <person name="Gill N."/>
            <person name="Kane N.C."/>
            <person name="Bowers J.E."/>
            <person name="Hubner S."/>
            <person name="Bellec A."/>
            <person name="Berard A."/>
            <person name="Berges H."/>
            <person name="Blanchet N."/>
            <person name="Boniface M.C."/>
            <person name="Brunel D."/>
            <person name="Catrice O."/>
            <person name="Chaidir N."/>
            <person name="Claudel C."/>
            <person name="Donnadieu C."/>
            <person name="Faraut T."/>
            <person name="Fievet G."/>
            <person name="Helmstetter N."/>
            <person name="King M."/>
            <person name="Knapp S.J."/>
            <person name="Lai Z."/>
            <person name="Le Paslier M.C."/>
            <person name="Lippi Y."/>
            <person name="Lorenzon L."/>
            <person name="Mandel J.R."/>
            <person name="Marage G."/>
            <person name="Marchand G."/>
            <person name="Marquand E."/>
            <person name="Bret-Mestries E."/>
            <person name="Morien E."/>
            <person name="Nambeesan S."/>
            <person name="Nguyen T."/>
            <person name="Pegot-Espagnet P."/>
            <person name="Pouilly N."/>
            <person name="Raftis F."/>
            <person name="Sallet E."/>
            <person name="Schiex T."/>
            <person name="Thomas J."/>
            <person name="Vandecasteele C."/>
            <person name="Vares D."/>
            <person name="Vear F."/>
            <person name="Vautrin S."/>
            <person name="Crespi M."/>
            <person name="Mangin B."/>
            <person name="Burke J.M."/>
            <person name="Salse J."/>
            <person name="Munos S."/>
            <person name="Vincourt P."/>
            <person name="Rieseberg L.H."/>
            <person name="Langlade N.B."/>
        </authorList>
    </citation>
    <scope>NUCLEOTIDE SEQUENCE [LARGE SCALE GENOMIC DNA]</scope>
    <source>
        <strain evidence="4">cv. SF193</strain>
        <tissue evidence="2">Leaves</tissue>
    </source>
</reference>
<dbReference type="Gramene" id="mRNA:HanXRQr2_Chr03g0131201">
    <property type="protein sequence ID" value="CDS:HanXRQr2_Chr03g0131201.1"/>
    <property type="gene ID" value="HanXRQr2_Chr03g0131201"/>
</dbReference>
<organism evidence="3 4">
    <name type="scientific">Helianthus annuus</name>
    <name type="common">Common sunflower</name>
    <dbReference type="NCBI Taxonomy" id="4232"/>
    <lineage>
        <taxon>Eukaryota</taxon>
        <taxon>Viridiplantae</taxon>
        <taxon>Streptophyta</taxon>
        <taxon>Embryophyta</taxon>
        <taxon>Tracheophyta</taxon>
        <taxon>Spermatophyta</taxon>
        <taxon>Magnoliopsida</taxon>
        <taxon>eudicotyledons</taxon>
        <taxon>Gunneridae</taxon>
        <taxon>Pentapetalae</taxon>
        <taxon>asterids</taxon>
        <taxon>campanulids</taxon>
        <taxon>Asterales</taxon>
        <taxon>Asteraceae</taxon>
        <taxon>Asteroideae</taxon>
        <taxon>Heliantheae alliance</taxon>
        <taxon>Heliantheae</taxon>
        <taxon>Helianthus</taxon>
    </lineage>
</organism>
<dbReference type="EMBL" id="MNCJ02000318">
    <property type="protein sequence ID" value="KAF5816154.1"/>
    <property type="molecule type" value="Genomic_DNA"/>
</dbReference>
<dbReference type="STRING" id="4232.A0A251VAI8"/>
<sequence>MKIVIKPPCLSKLKPPSRSDGFKTDRKALKILNTASQELIAGINKAADANEMIDLASKAFDFLDIVPVDYTLVYEAAHSVIGQRCDIEALVKQKPQSAFDTITAHNEAASEFSEAEERYNGVNRELEEAQHDVDGSTARLNYLYDERKKAEEDKEENEAKVAALRADKVSCDEAYSTAKSKLEEIAP</sequence>
<keyword evidence="1" id="KW-0175">Coiled coil</keyword>
<evidence type="ECO:0000313" key="2">
    <source>
        <dbReference type="EMBL" id="KAF5816154.1"/>
    </source>
</evidence>
<gene>
    <name evidence="3" type="ORF">HannXRQ_Chr03g0086911</name>
    <name evidence="2" type="ORF">HanXRQr2_Chr03g0131201</name>
</gene>
<proteinExistence type="predicted"/>
<accession>A0A251VAI8</accession>
<keyword evidence="4" id="KW-1185">Reference proteome</keyword>
<evidence type="ECO:0000313" key="4">
    <source>
        <dbReference type="Proteomes" id="UP000215914"/>
    </source>
</evidence>
<dbReference type="InParanoid" id="A0A251VAI8"/>
<feature type="coiled-coil region" evidence="1">
    <location>
        <begin position="105"/>
        <end position="167"/>
    </location>
</feature>
<evidence type="ECO:0000256" key="1">
    <source>
        <dbReference type="SAM" id="Coils"/>
    </source>
</evidence>
<dbReference type="EMBL" id="CM007892">
    <property type="protein sequence ID" value="OTG32454.1"/>
    <property type="molecule type" value="Genomic_DNA"/>
</dbReference>
<reference evidence="2" key="3">
    <citation type="submission" date="2020-06" db="EMBL/GenBank/DDBJ databases">
        <title>Helianthus annuus Genome sequencing and assembly Release 2.</title>
        <authorList>
            <person name="Gouzy J."/>
            <person name="Langlade N."/>
            <person name="Munos S."/>
        </authorList>
    </citation>
    <scope>NUCLEOTIDE SEQUENCE</scope>
    <source>
        <tissue evidence="2">Leaves</tissue>
    </source>
</reference>
<dbReference type="AlphaFoldDB" id="A0A251VAI8"/>